<evidence type="ECO:0000313" key="4">
    <source>
        <dbReference type="EMBL" id="CAA9352805.1"/>
    </source>
</evidence>
<evidence type="ECO:0000256" key="1">
    <source>
        <dbReference type="PROSITE-ProRule" id="PRU00703"/>
    </source>
</evidence>
<organism evidence="4">
    <name type="scientific">uncultured Gemmatimonadaceae bacterium</name>
    <dbReference type="NCBI Taxonomy" id="246130"/>
    <lineage>
        <taxon>Bacteria</taxon>
        <taxon>Pseudomonadati</taxon>
        <taxon>Gemmatimonadota</taxon>
        <taxon>Gemmatimonadia</taxon>
        <taxon>Gemmatimonadales</taxon>
        <taxon>Gemmatimonadaceae</taxon>
        <taxon>environmental samples</taxon>
    </lineage>
</organism>
<dbReference type="InterPro" id="IPR002178">
    <property type="entry name" value="PTS_EIIA_type-2_dom"/>
</dbReference>
<evidence type="ECO:0008006" key="5">
    <source>
        <dbReference type="Google" id="ProtNLM"/>
    </source>
</evidence>
<dbReference type="AlphaFoldDB" id="A0A6J4MAP7"/>
<feature type="domain" description="CBS" evidence="3">
    <location>
        <begin position="166"/>
        <end position="198"/>
    </location>
</feature>
<feature type="non-terminal residue" evidence="4">
    <location>
        <position position="198"/>
    </location>
</feature>
<dbReference type="Gene3D" id="3.40.930.10">
    <property type="entry name" value="Mannitol-specific EII, Chain A"/>
    <property type="match status" value="1"/>
</dbReference>
<evidence type="ECO:0000259" key="3">
    <source>
        <dbReference type="PROSITE" id="PS51371"/>
    </source>
</evidence>
<dbReference type="SUPFAM" id="SSF55804">
    <property type="entry name" value="Phoshotransferase/anion transport protein"/>
    <property type="match status" value="1"/>
</dbReference>
<dbReference type="Gene3D" id="3.10.580.10">
    <property type="entry name" value="CBS-domain"/>
    <property type="match status" value="1"/>
</dbReference>
<name>A0A6J4MAP7_9BACT</name>
<dbReference type="Pfam" id="PF00571">
    <property type="entry name" value="CBS"/>
    <property type="match status" value="1"/>
</dbReference>
<gene>
    <name evidence="4" type="ORF">AVDCRST_MAG40-2996</name>
</gene>
<dbReference type="InterPro" id="IPR016152">
    <property type="entry name" value="PTrfase/Anion_transptr"/>
</dbReference>
<dbReference type="PROSITE" id="PS51094">
    <property type="entry name" value="PTS_EIIA_TYPE_2"/>
    <property type="match status" value="1"/>
</dbReference>
<protein>
    <recommendedName>
        <fullName evidence="5">PTS EIIA type-2 domain-containing protein</fullName>
    </recommendedName>
</protein>
<keyword evidence="1" id="KW-0129">CBS domain</keyword>
<dbReference type="EMBL" id="CADCTX010000820">
    <property type="protein sequence ID" value="CAA9352805.1"/>
    <property type="molecule type" value="Genomic_DNA"/>
</dbReference>
<dbReference type="Pfam" id="PF00359">
    <property type="entry name" value="PTS_EIIA_2"/>
    <property type="match status" value="1"/>
</dbReference>
<sequence length="198" mass="21210">MRLADLVGADRMVVPLESATLSAAAQTLVERLAAAGAVSDVARLRARVAEERPEDIVAMGDRAFLLHYRTDTAPELAVGLGTAPEPICRQLGEDGDVQCARILLLVVAPPRVAARYLQVVGAFARFLSSEERVDALLRARSAEELVALPAFAAYEVPEQLAVRDLMTESPRSVSPDAALRDAARDMVRSRVGALPVVD</sequence>
<dbReference type="InterPro" id="IPR046342">
    <property type="entry name" value="CBS_dom_sf"/>
</dbReference>
<evidence type="ECO:0000259" key="2">
    <source>
        <dbReference type="PROSITE" id="PS51094"/>
    </source>
</evidence>
<reference evidence="4" key="1">
    <citation type="submission" date="2020-02" db="EMBL/GenBank/DDBJ databases">
        <authorList>
            <person name="Meier V. D."/>
        </authorList>
    </citation>
    <scope>NUCLEOTIDE SEQUENCE</scope>
    <source>
        <strain evidence="4">AVDCRST_MAG40</strain>
    </source>
</reference>
<accession>A0A6J4MAP7</accession>
<feature type="domain" description="PTS EIIA type-2" evidence="2">
    <location>
        <begin position="5"/>
        <end position="152"/>
    </location>
</feature>
<dbReference type="PROSITE" id="PS51371">
    <property type="entry name" value="CBS"/>
    <property type="match status" value="1"/>
</dbReference>
<dbReference type="SUPFAM" id="SSF54631">
    <property type="entry name" value="CBS-domain pair"/>
    <property type="match status" value="1"/>
</dbReference>
<proteinExistence type="predicted"/>
<dbReference type="InterPro" id="IPR000644">
    <property type="entry name" value="CBS_dom"/>
</dbReference>